<feature type="compositionally biased region" description="Polar residues" evidence="1">
    <location>
        <begin position="137"/>
        <end position="147"/>
    </location>
</feature>
<reference evidence="2" key="1">
    <citation type="journal article" date="2023" name="Genome Biol. Evol.">
        <title>First Whole Genome Sequence and Flow Cytometry Genome Size Data for the Lichen-Forming Fungus Ramalina farinacea (Ascomycota).</title>
        <authorList>
            <person name="Llewellyn T."/>
            <person name="Mian S."/>
            <person name="Hill R."/>
            <person name="Leitch I.J."/>
            <person name="Gaya E."/>
        </authorList>
    </citation>
    <scope>NUCLEOTIDE SEQUENCE</scope>
    <source>
        <strain evidence="2">LIQ254RAFAR</strain>
    </source>
</reference>
<evidence type="ECO:0000256" key="1">
    <source>
        <dbReference type="SAM" id="MobiDB-lite"/>
    </source>
</evidence>
<feature type="compositionally biased region" description="Polar residues" evidence="1">
    <location>
        <begin position="173"/>
        <end position="182"/>
    </location>
</feature>
<dbReference type="Proteomes" id="UP001161017">
    <property type="component" value="Unassembled WGS sequence"/>
</dbReference>
<proteinExistence type="predicted"/>
<keyword evidence="3" id="KW-1185">Reference proteome</keyword>
<feature type="compositionally biased region" description="Acidic residues" evidence="1">
    <location>
        <begin position="53"/>
        <end position="63"/>
    </location>
</feature>
<gene>
    <name evidence="2" type="ORF">OHK93_004533</name>
</gene>
<dbReference type="AlphaFoldDB" id="A0AA43TV51"/>
<evidence type="ECO:0000313" key="3">
    <source>
        <dbReference type="Proteomes" id="UP001161017"/>
    </source>
</evidence>
<protein>
    <submittedName>
        <fullName evidence="2">Uncharacterized protein</fullName>
    </submittedName>
</protein>
<name>A0AA43TV51_9LECA</name>
<feature type="region of interest" description="Disordered" evidence="1">
    <location>
        <begin position="1"/>
        <end position="182"/>
    </location>
</feature>
<organism evidence="2 3">
    <name type="scientific">Ramalina farinacea</name>
    <dbReference type="NCBI Taxonomy" id="258253"/>
    <lineage>
        <taxon>Eukaryota</taxon>
        <taxon>Fungi</taxon>
        <taxon>Dikarya</taxon>
        <taxon>Ascomycota</taxon>
        <taxon>Pezizomycotina</taxon>
        <taxon>Lecanoromycetes</taxon>
        <taxon>OSLEUM clade</taxon>
        <taxon>Lecanoromycetidae</taxon>
        <taxon>Lecanorales</taxon>
        <taxon>Lecanorineae</taxon>
        <taxon>Ramalinaceae</taxon>
        <taxon>Ramalina</taxon>
    </lineage>
</organism>
<comment type="caution">
    <text evidence="2">The sequence shown here is derived from an EMBL/GenBank/DDBJ whole genome shotgun (WGS) entry which is preliminary data.</text>
</comment>
<dbReference type="EMBL" id="JAPUFD010000021">
    <property type="protein sequence ID" value="MDI1492751.1"/>
    <property type="molecule type" value="Genomic_DNA"/>
</dbReference>
<evidence type="ECO:0000313" key="2">
    <source>
        <dbReference type="EMBL" id="MDI1492751.1"/>
    </source>
</evidence>
<sequence>MTAAVRMPSPLFDDQVSLSGSLGDFSESDNQQSPLVGLPSQHSGFRASVQPEGSEEQDEDDAASDVSPWSPPAWRQPTSAGGWYRHQPYSQDVERLKSQTHSGHGSRGTSKEHESPTGIDDEDATLAAKIPLPKGSLSPTKDSSPTRGTPVKDREDSRSSPIPKVEDGDVVQMQDSLSGPDPQNNFIRIAFRADVQQRTEPIDAVVSWCRRIYAYSSKSWTSFWTTVMVALLAISFLRMLTQTPYLPPVPDLVKVAGLAKSFEPLVFYSEHGVRQIGDLQETGVAVWDLGESVRSSNMTSAPLIVNELDGLSESLKGLAIELTKFFSNVDGDIDGILIVMDWAKRELSVLDHYPSTSISCAFANVHSLLSSVGLLENRSTGLQTPIGKLFTTLFGTTKSQRTHQTLHRTFNEFLGVLEESINAELTYSTVLFALFENIDRQFLNLQRTVIRESDSQERLESEVLSSMWSRVMGPNQHMLRKYDKNKKLLASVRLKTTQNKSLLVEHNGKLHALKGNLETLRRKLLSPLVSKVDGGSRMLGVEEQIRGLESTYDHLAGVREKQKARMLEVLYGAGGRRAMLGREEHAGIDG</sequence>
<accession>A0AA43TV51</accession>